<reference evidence="2 3" key="1">
    <citation type="journal article" date="2010" name="J. Bacteriol.">
        <title>The complete genome sequence of Croceibacter atlanticus HTCC2559T.</title>
        <authorList>
            <person name="Oh H.M."/>
            <person name="Kang I."/>
            <person name="Ferriera S."/>
            <person name="Giovannoni S.J."/>
            <person name="Cho J.C."/>
        </authorList>
    </citation>
    <scope>NUCLEOTIDE SEQUENCE [LARGE SCALE GENOMIC DNA]</scope>
    <source>
        <strain evidence="3">ATCC BAA-628 / HTCC2559 / KCTC 12090</strain>
    </source>
</reference>
<dbReference type="STRING" id="216432.CA2559_02710"/>
<dbReference type="Gene3D" id="3.30.830.10">
    <property type="entry name" value="Metalloenzyme, LuxS/M16 peptidase-like"/>
    <property type="match status" value="1"/>
</dbReference>
<dbReference type="eggNOG" id="COG0612">
    <property type="taxonomic scope" value="Bacteria"/>
</dbReference>
<dbReference type="GO" id="GO:0046872">
    <property type="term" value="F:metal ion binding"/>
    <property type="evidence" value="ECO:0007669"/>
    <property type="project" value="InterPro"/>
</dbReference>
<dbReference type="EMBL" id="CP002046">
    <property type="protein sequence ID" value="EAP87631.1"/>
    <property type="molecule type" value="Genomic_DNA"/>
</dbReference>
<sequence>MKRFLVFLLAFFLNVPVFSQVPAEEPVDQNLGESFKTINDSTFVLRNGLTVILSKNTSKVISVELSINNLPHSDFQIAGIDAVTDNLLNAKGDNYSAETKEGLVEVNLGINKSNFTSLTSKFTDHFEWFANVLVSPKFSENQLQAEKSQLISSISNTTDNPLDIVNRVGKTLSYGPEHPYGELSTIKSLNAITLQDVIIHYQRFAVPKNASLHIKGDLSINFLKNLLLNTFSNWTASNSLNSTVAETVNPQYTQLNFIQNDSIEYSRIQFLNTTDLSKESVDYPESLVALKLLNTLLSNESYETQAFLEILPLASRAIVNVSTASKQTPEVIMDVLDIIKTIRTQQIDDSRLKKIISELKEAYPNVDFSEVDANKVRLASVLHFKVNQMRIVIMADGYKFYERLKEIKLKGKTVPVKFYNTRAERVEDIKFERKLPEGVTIETVFENYLNAIGGIEKVIKINSLTIKAKAVINETRLNLEIKKSVDNNYMSQVLVGGNTLSKLVITEDSSYIWSGGQKKSIGSSELNALRYKSHPFLELLPEYSMLLRIETLNERDVLVVAFSDVSEEYYDFKTGLKTQSVVFDKDSGEKIITSYRNYSNVEGILYPSEISQKIGDATLFFEVTEIKVNPTFKPSEFE</sequence>
<keyword evidence="3" id="KW-1185">Reference proteome</keyword>
<evidence type="ECO:0000313" key="3">
    <source>
        <dbReference type="Proteomes" id="UP000002297"/>
    </source>
</evidence>
<dbReference type="RefSeq" id="WP_013186309.1">
    <property type="nucleotide sequence ID" value="NC_014230.1"/>
</dbReference>
<organism evidence="2 3">
    <name type="scientific">Croceibacter atlanticus (strain ATCC BAA-628 / JCM 21780 / CIP 108009 / IAM 15332 / KCTC 12090 / HTCC2559)</name>
    <dbReference type="NCBI Taxonomy" id="216432"/>
    <lineage>
        <taxon>Bacteria</taxon>
        <taxon>Pseudomonadati</taxon>
        <taxon>Bacteroidota</taxon>
        <taxon>Flavobacteriia</taxon>
        <taxon>Flavobacteriales</taxon>
        <taxon>Flavobacteriaceae</taxon>
        <taxon>Croceibacter</taxon>
    </lineage>
</organism>
<keyword evidence="1" id="KW-0732">Signal</keyword>
<dbReference type="SUPFAM" id="SSF63411">
    <property type="entry name" value="LuxS/MPP-like metallohydrolase"/>
    <property type="match status" value="1"/>
</dbReference>
<name>A3U5W4_CROAH</name>
<evidence type="ECO:0000313" key="2">
    <source>
        <dbReference type="EMBL" id="EAP87631.1"/>
    </source>
</evidence>
<dbReference type="InterPro" id="IPR011249">
    <property type="entry name" value="Metalloenz_LuxS/M16"/>
</dbReference>
<dbReference type="Proteomes" id="UP000002297">
    <property type="component" value="Chromosome"/>
</dbReference>
<dbReference type="GeneID" id="89452336"/>
<proteinExistence type="predicted"/>
<feature type="chain" id="PRO_5002660742" evidence="1">
    <location>
        <begin position="20"/>
        <end position="638"/>
    </location>
</feature>
<gene>
    <name evidence="2" type="ordered locus">CA2559_02710</name>
</gene>
<dbReference type="KEGG" id="cat:CA2559_02710"/>
<evidence type="ECO:0000256" key="1">
    <source>
        <dbReference type="SAM" id="SignalP"/>
    </source>
</evidence>
<accession>A3U5W4</accession>
<protein>
    <submittedName>
        <fullName evidence="2">Peptidase M16-like protein</fullName>
    </submittedName>
</protein>
<dbReference type="OrthoDB" id="9811314at2"/>
<dbReference type="HOGENOM" id="CLU_009902_6_1_10"/>
<feature type="signal peptide" evidence="1">
    <location>
        <begin position="1"/>
        <end position="19"/>
    </location>
</feature>
<dbReference type="AlphaFoldDB" id="A3U5W4"/>